<dbReference type="InterPro" id="IPR021471">
    <property type="entry name" value="DUF3124"/>
</dbReference>
<dbReference type="Pfam" id="PF11322">
    <property type="entry name" value="DUF3124"/>
    <property type="match status" value="1"/>
</dbReference>
<dbReference type="AlphaFoldDB" id="A0A271J4Y6"/>
<evidence type="ECO:0000256" key="1">
    <source>
        <dbReference type="SAM" id="MobiDB-lite"/>
    </source>
</evidence>
<protein>
    <recommendedName>
        <fullName evidence="5">DUF3124 domain-containing protein</fullName>
    </recommendedName>
</protein>
<evidence type="ECO:0000256" key="2">
    <source>
        <dbReference type="SAM" id="SignalP"/>
    </source>
</evidence>
<feature type="signal peptide" evidence="2">
    <location>
        <begin position="1"/>
        <end position="17"/>
    </location>
</feature>
<sequence length="177" mass="18117">MRAVRWLVPFLALAACADTPQSVTEAPTPPASVDPSGAPGRSLDGAEAGQLVYVPAYSHVFSGDGERDLLLTATLSVRNADPERPIRLEGVRYVGSEGQTIRSYVDAPQALGPLATASFVVAESDRAGGVGASFLVEWTGGAGGVPPVVQAVMISTAGQQGISFVTEGRVVAEAGQP</sequence>
<keyword evidence="4" id="KW-1185">Reference proteome</keyword>
<gene>
    <name evidence="3" type="ORF">BSZ37_00035</name>
</gene>
<feature type="region of interest" description="Disordered" evidence="1">
    <location>
        <begin position="21"/>
        <end position="41"/>
    </location>
</feature>
<dbReference type="PROSITE" id="PS51257">
    <property type="entry name" value="PROKAR_LIPOPROTEIN"/>
    <property type="match status" value="1"/>
</dbReference>
<comment type="caution">
    <text evidence="3">The sequence shown here is derived from an EMBL/GenBank/DDBJ whole genome shotgun (WGS) entry which is preliminary data.</text>
</comment>
<name>A0A271J4Y6_9BACT</name>
<keyword evidence="2" id="KW-0732">Signal</keyword>
<feature type="chain" id="PRO_5012695931" description="DUF3124 domain-containing protein" evidence="2">
    <location>
        <begin position="18"/>
        <end position="177"/>
    </location>
</feature>
<accession>A0A271J4Y6</accession>
<dbReference type="EMBL" id="MQWD01000001">
    <property type="protein sequence ID" value="PAP78586.1"/>
    <property type="molecule type" value="Genomic_DNA"/>
</dbReference>
<evidence type="ECO:0008006" key="5">
    <source>
        <dbReference type="Google" id="ProtNLM"/>
    </source>
</evidence>
<organism evidence="3 4">
    <name type="scientific">Rubrivirga marina</name>
    <dbReference type="NCBI Taxonomy" id="1196024"/>
    <lineage>
        <taxon>Bacteria</taxon>
        <taxon>Pseudomonadati</taxon>
        <taxon>Rhodothermota</taxon>
        <taxon>Rhodothermia</taxon>
        <taxon>Rhodothermales</taxon>
        <taxon>Rubricoccaceae</taxon>
        <taxon>Rubrivirga</taxon>
    </lineage>
</organism>
<evidence type="ECO:0000313" key="4">
    <source>
        <dbReference type="Proteomes" id="UP000216339"/>
    </source>
</evidence>
<proteinExistence type="predicted"/>
<evidence type="ECO:0000313" key="3">
    <source>
        <dbReference type="EMBL" id="PAP78586.1"/>
    </source>
</evidence>
<reference evidence="3 4" key="1">
    <citation type="submission" date="2016-11" db="EMBL/GenBank/DDBJ databases">
        <title>Study of marine rhodopsin-containing bacteria.</title>
        <authorList>
            <person name="Yoshizawa S."/>
            <person name="Kumagai Y."/>
            <person name="Kogure K."/>
        </authorList>
    </citation>
    <scope>NUCLEOTIDE SEQUENCE [LARGE SCALE GENOMIC DNA]</scope>
    <source>
        <strain evidence="3 4">SAORIC-28</strain>
    </source>
</reference>
<dbReference type="Proteomes" id="UP000216339">
    <property type="component" value="Unassembled WGS sequence"/>
</dbReference>